<dbReference type="InterPro" id="IPR020471">
    <property type="entry name" value="AKR"/>
</dbReference>
<dbReference type="Pfam" id="PF00248">
    <property type="entry name" value="Aldo_ket_red"/>
    <property type="match status" value="1"/>
</dbReference>
<organism evidence="3 4">
    <name type="scientific">Planotetraspora thailandica</name>
    <dbReference type="NCBI Taxonomy" id="487172"/>
    <lineage>
        <taxon>Bacteria</taxon>
        <taxon>Bacillati</taxon>
        <taxon>Actinomycetota</taxon>
        <taxon>Actinomycetes</taxon>
        <taxon>Streptosporangiales</taxon>
        <taxon>Streptosporangiaceae</taxon>
        <taxon>Planotetraspora</taxon>
    </lineage>
</organism>
<accession>A0A8J3Y0Q7</accession>
<dbReference type="InterPro" id="IPR050523">
    <property type="entry name" value="AKR_Detox_Biosynth"/>
</dbReference>
<evidence type="ECO:0000313" key="3">
    <source>
        <dbReference type="EMBL" id="GII58717.1"/>
    </source>
</evidence>
<evidence type="ECO:0000313" key="4">
    <source>
        <dbReference type="Proteomes" id="UP000605992"/>
    </source>
</evidence>
<dbReference type="GO" id="GO:0016491">
    <property type="term" value="F:oxidoreductase activity"/>
    <property type="evidence" value="ECO:0007669"/>
    <property type="project" value="UniProtKB-KW"/>
</dbReference>
<evidence type="ECO:0000256" key="1">
    <source>
        <dbReference type="ARBA" id="ARBA00023002"/>
    </source>
</evidence>
<name>A0A8J3Y0Q7_9ACTN</name>
<dbReference type="SUPFAM" id="SSF51430">
    <property type="entry name" value="NAD(P)-linked oxidoreductase"/>
    <property type="match status" value="1"/>
</dbReference>
<dbReference type="PANTHER" id="PTHR43364:SF4">
    <property type="entry name" value="NAD(P)-LINKED OXIDOREDUCTASE SUPERFAMILY PROTEIN"/>
    <property type="match status" value="1"/>
</dbReference>
<comment type="caution">
    <text evidence="3">The sequence shown here is derived from an EMBL/GenBank/DDBJ whole genome shotgun (WGS) entry which is preliminary data.</text>
</comment>
<dbReference type="Gene3D" id="3.20.20.100">
    <property type="entry name" value="NADP-dependent oxidoreductase domain"/>
    <property type="match status" value="1"/>
</dbReference>
<feature type="domain" description="NADP-dependent oxidoreductase" evidence="2">
    <location>
        <begin position="33"/>
        <end position="331"/>
    </location>
</feature>
<reference evidence="3" key="1">
    <citation type="submission" date="2021-01" db="EMBL/GenBank/DDBJ databases">
        <title>Whole genome shotgun sequence of Planotetraspora thailandica NBRC 104271.</title>
        <authorList>
            <person name="Komaki H."/>
            <person name="Tamura T."/>
        </authorList>
    </citation>
    <scope>NUCLEOTIDE SEQUENCE</scope>
    <source>
        <strain evidence="3">NBRC 104271</strain>
    </source>
</reference>
<dbReference type="InterPro" id="IPR036812">
    <property type="entry name" value="NAD(P)_OxRdtase_dom_sf"/>
</dbReference>
<keyword evidence="1" id="KW-0560">Oxidoreductase</keyword>
<evidence type="ECO:0000259" key="2">
    <source>
        <dbReference type="Pfam" id="PF00248"/>
    </source>
</evidence>
<dbReference type="AlphaFoldDB" id="A0A8J3Y0Q7"/>
<sequence length="366" mass="40070">MGYFHHESYFGWEDQMRYTTFGRRIGLRVSEYGLGTGNFGTKWGTGAEQDEAKAMFDRFAEAGGTLLDTADGYQMGESERMLGEFLKSDREHFVVASKYTSGAGAAGGVSLTGNNRKNMFRSVEQSLRRLGTDYLDLYWVHFPDAVTPIEEILRGLDDLVAEGKILHAGLSNFPAWRVSHAAAIAELRGWAPVAGIQIEYSLVQRTPERELLPMADALGLGVAQWSPLGGGLLTGKYRTSAEGRLTDWQRLIHAEDTAQKTAVIDEVLAIAGETGATPAQVSVAWMLERGRRSTTAYVPVIGPRSVKQLDDYLGALDVRLSDEQFTRLDTVSAVPLGVPYETDESMLDVVLGGDRARFDLPAVPVA</sequence>
<dbReference type="GO" id="GO:0005829">
    <property type="term" value="C:cytosol"/>
    <property type="evidence" value="ECO:0007669"/>
    <property type="project" value="TreeGrafter"/>
</dbReference>
<dbReference type="CDD" id="cd19080">
    <property type="entry name" value="AKR_AKR9A_9B"/>
    <property type="match status" value="1"/>
</dbReference>
<dbReference type="Proteomes" id="UP000605992">
    <property type="component" value="Unassembled WGS sequence"/>
</dbReference>
<dbReference type="PRINTS" id="PR00069">
    <property type="entry name" value="ALDKETRDTASE"/>
</dbReference>
<protein>
    <submittedName>
        <fullName evidence="3">Oxidoreductase</fullName>
    </submittedName>
</protein>
<dbReference type="InterPro" id="IPR023210">
    <property type="entry name" value="NADP_OxRdtase_dom"/>
</dbReference>
<dbReference type="EMBL" id="BOOR01000070">
    <property type="protein sequence ID" value="GII58717.1"/>
    <property type="molecule type" value="Genomic_DNA"/>
</dbReference>
<keyword evidence="4" id="KW-1185">Reference proteome</keyword>
<gene>
    <name evidence="3" type="ORF">Pth03_71060</name>
</gene>
<dbReference type="PANTHER" id="PTHR43364">
    <property type="entry name" value="NADH-SPECIFIC METHYLGLYOXAL REDUCTASE-RELATED"/>
    <property type="match status" value="1"/>
</dbReference>
<proteinExistence type="predicted"/>